<reference evidence="1" key="1">
    <citation type="submission" date="2009-01" db="EMBL/GenBank/DDBJ databases">
        <title>Complete sequence of plasmid1 of Arthrobacter chlorophenolicus A6.</title>
        <authorList>
            <consortium name="US DOE Joint Genome Institute"/>
            <person name="Lucas S."/>
            <person name="Copeland A."/>
            <person name="Lapidus A."/>
            <person name="Glavina del Rio T."/>
            <person name="Tice H."/>
            <person name="Bruce D."/>
            <person name="Goodwin L."/>
            <person name="Pitluck S."/>
            <person name="Goltsman E."/>
            <person name="Clum A."/>
            <person name="Larimer F."/>
            <person name="Land M."/>
            <person name="Hauser L."/>
            <person name="Kyrpides N."/>
            <person name="Mikhailova N."/>
            <person name="Jansson J."/>
            <person name="Richardson P."/>
        </authorList>
    </citation>
    <scope>NUCLEOTIDE SEQUENCE [LARGE SCALE GENOMIC DNA]</scope>
    <source>
        <strain evidence="1">A6</strain>
        <plasmid evidence="1">pACHL01</plasmid>
    </source>
</reference>
<evidence type="ECO:0000313" key="2">
    <source>
        <dbReference type="Proteomes" id="UP000002505"/>
    </source>
</evidence>
<accession>B8HIX8</accession>
<organism evidence="1 2">
    <name type="scientific">Pseudarthrobacter chlorophenolicus (strain ATCC 700700 / DSM 12829 / CIP 107037 / JCM 12360 / KCTC 9906 / NCIMB 13794 / A6)</name>
    <name type="common">Arthrobacter chlorophenolicus</name>
    <dbReference type="NCBI Taxonomy" id="452863"/>
    <lineage>
        <taxon>Bacteria</taxon>
        <taxon>Bacillati</taxon>
        <taxon>Actinomycetota</taxon>
        <taxon>Actinomycetes</taxon>
        <taxon>Micrococcales</taxon>
        <taxon>Micrococcaceae</taxon>
        <taxon>Pseudarthrobacter</taxon>
    </lineage>
</organism>
<dbReference type="AlphaFoldDB" id="B8HIX8"/>
<proteinExistence type="predicted"/>
<dbReference type="RefSeq" id="WP_012623392.1">
    <property type="nucleotide sequence ID" value="NC_011879.1"/>
</dbReference>
<geneLocation type="plasmid" evidence="1 2">
    <name>pACHL01</name>
</geneLocation>
<gene>
    <name evidence="1" type="ordered locus">Achl_4424</name>
</gene>
<name>B8HIX8_PSECP</name>
<dbReference type="OrthoDB" id="5148285at2"/>
<sequence>MTADGINRAPAGIPSGGQFVATNHAEAPIRLFDRTDGSFLNPAPSATAEHCIQFWSNVEIPDEIIDQVVDAYATFRQKEIDQDMEQHMTAWRTHWEEQNPVPKRNLEEYQERFKREYEQHRQSVLPGVVAKRPERLGQYDTRQLIRATKMLIHRPNPARFPPEEEQKVLDEPVELYNETLTVRQIDQKYSLYDVRYAMDKVFRNDNALLEALQSQSEQLSGIHEQLVHQRSDFNNY</sequence>
<protein>
    <submittedName>
        <fullName evidence="1">Uncharacterized protein</fullName>
    </submittedName>
</protein>
<dbReference type="KEGG" id="ach:Achl_4424"/>
<evidence type="ECO:0000313" key="1">
    <source>
        <dbReference type="EMBL" id="ACL42375.1"/>
    </source>
</evidence>
<dbReference type="EMBL" id="CP001342">
    <property type="protein sequence ID" value="ACL42375.1"/>
    <property type="molecule type" value="Genomic_DNA"/>
</dbReference>
<keyword evidence="1" id="KW-0614">Plasmid</keyword>
<dbReference type="HOGENOM" id="CLU_1173539_0_0_11"/>
<keyword evidence="2" id="KW-1185">Reference proteome</keyword>
<dbReference type="Proteomes" id="UP000002505">
    <property type="component" value="Plasmid pACHL01"/>
</dbReference>